<comment type="subcellular location">
    <subcellularLocation>
        <location evidence="2">Nucleus</location>
    </subcellularLocation>
</comment>
<reference evidence="11 12" key="1">
    <citation type="journal article" date="2020" name="Mol. Plant">
        <title>The Chromosome-Based Rubber Tree Genome Provides New Insights into Spurge Genome Evolution and Rubber Biosynthesis.</title>
        <authorList>
            <person name="Liu J."/>
            <person name="Shi C."/>
            <person name="Shi C.C."/>
            <person name="Li W."/>
            <person name="Zhang Q.J."/>
            <person name="Zhang Y."/>
            <person name="Li K."/>
            <person name="Lu H.F."/>
            <person name="Shi C."/>
            <person name="Zhu S.T."/>
            <person name="Xiao Z.Y."/>
            <person name="Nan H."/>
            <person name="Yue Y."/>
            <person name="Zhu X.G."/>
            <person name="Wu Y."/>
            <person name="Hong X.N."/>
            <person name="Fan G.Y."/>
            <person name="Tong Y."/>
            <person name="Zhang D."/>
            <person name="Mao C.L."/>
            <person name="Liu Y.L."/>
            <person name="Hao S.J."/>
            <person name="Liu W.Q."/>
            <person name="Lv M.Q."/>
            <person name="Zhang H.B."/>
            <person name="Liu Y."/>
            <person name="Hu-Tang G.R."/>
            <person name="Wang J.P."/>
            <person name="Wang J.H."/>
            <person name="Sun Y.H."/>
            <person name="Ni S.B."/>
            <person name="Chen W.B."/>
            <person name="Zhang X.C."/>
            <person name="Jiao Y.N."/>
            <person name="Eichler E.E."/>
            <person name="Li G.H."/>
            <person name="Liu X."/>
            <person name="Gao L.Z."/>
        </authorList>
    </citation>
    <scope>NUCLEOTIDE SEQUENCE [LARGE SCALE GENOMIC DNA]</scope>
    <source>
        <strain evidence="12">cv. GT1</strain>
        <tissue evidence="11">Leaf</tissue>
    </source>
</reference>
<dbReference type="PANTHER" id="PTHR22930">
    <property type="match status" value="1"/>
</dbReference>
<evidence type="ECO:0000256" key="8">
    <source>
        <dbReference type="SAM" id="MobiDB-lite"/>
    </source>
</evidence>
<dbReference type="GO" id="GO:0016787">
    <property type="term" value="F:hydrolase activity"/>
    <property type="evidence" value="ECO:0007669"/>
    <property type="project" value="UniProtKB-KW"/>
</dbReference>
<sequence length="442" mass="49572">MSKQTFTSLLSLLSPSLLSFLPSSIPPDSAIAATLFRLAHGASYESVAPRFGLDSPAAACLAFYSVCKTVNEKLGDLVDFGRDLERIVMGFEWISLPNCCGVLGFGKFGVDSELLGKNGSLLVQALVDSEGRFLDISAGWPCTMKPESIFTQTKLYSRVEGSRELLNGACYQLSESNSIPQYILGDSCFPLLPWLLTPFIRPNEEDSFGSAEREFNAAHSRAMGLVGNAFGRVKARWQLLARRWKEDCVEIFPFVIVMGCLLHNFLIKYSEPLPEESVGRILREEELPVFEGEADERGERTRPNEDSFGSAEREFNDAHGRAMGLVGNAFGRVKARWQLLAKRWKEDCVENFPFVIVMGCLLHNFLIKYSEPLPEESVGRILREEELPIFEGEADGRGERTRYALAKHLSWEQLSVILDSALFRFSLRKGTQLRVLVNVREF</sequence>
<evidence type="ECO:0000256" key="5">
    <source>
        <dbReference type="ARBA" id="ARBA00022723"/>
    </source>
</evidence>
<gene>
    <name evidence="11" type="ORF">GH714_014433</name>
</gene>
<organism evidence="11 12">
    <name type="scientific">Hevea brasiliensis</name>
    <name type="common">Para rubber tree</name>
    <name type="synonym">Siphonia brasiliensis</name>
    <dbReference type="NCBI Taxonomy" id="3981"/>
    <lineage>
        <taxon>Eukaryota</taxon>
        <taxon>Viridiplantae</taxon>
        <taxon>Streptophyta</taxon>
        <taxon>Embryophyta</taxon>
        <taxon>Tracheophyta</taxon>
        <taxon>Spermatophyta</taxon>
        <taxon>Magnoliopsida</taxon>
        <taxon>eudicotyledons</taxon>
        <taxon>Gunneridae</taxon>
        <taxon>Pentapetalae</taxon>
        <taxon>rosids</taxon>
        <taxon>fabids</taxon>
        <taxon>Malpighiales</taxon>
        <taxon>Euphorbiaceae</taxon>
        <taxon>Crotonoideae</taxon>
        <taxon>Micrandreae</taxon>
        <taxon>Hevea</taxon>
    </lineage>
</organism>
<keyword evidence="7" id="KW-0539">Nucleus</keyword>
<dbReference type="AlphaFoldDB" id="A0A6A6MEA6"/>
<evidence type="ECO:0000256" key="7">
    <source>
        <dbReference type="ARBA" id="ARBA00023242"/>
    </source>
</evidence>
<feature type="signal peptide" evidence="9">
    <location>
        <begin position="1"/>
        <end position="19"/>
    </location>
</feature>
<dbReference type="InterPro" id="IPR027806">
    <property type="entry name" value="HARBI1_dom"/>
</dbReference>
<protein>
    <recommendedName>
        <fullName evidence="10">DDE Tnp4 domain-containing protein</fullName>
    </recommendedName>
</protein>
<evidence type="ECO:0000256" key="3">
    <source>
        <dbReference type="ARBA" id="ARBA00006958"/>
    </source>
</evidence>
<dbReference type="Proteomes" id="UP000467840">
    <property type="component" value="Chromosome 14"/>
</dbReference>
<accession>A0A6A6MEA6</accession>
<dbReference type="EMBL" id="JAAGAX010000006">
    <property type="protein sequence ID" value="KAF2310556.1"/>
    <property type="molecule type" value="Genomic_DNA"/>
</dbReference>
<dbReference type="GO" id="GO:0046872">
    <property type="term" value="F:metal ion binding"/>
    <property type="evidence" value="ECO:0007669"/>
    <property type="project" value="UniProtKB-KW"/>
</dbReference>
<feature type="domain" description="DDE Tnp4" evidence="10">
    <location>
        <begin position="120"/>
        <end position="264"/>
    </location>
</feature>
<feature type="compositionally biased region" description="Basic and acidic residues" evidence="8">
    <location>
        <begin position="295"/>
        <end position="311"/>
    </location>
</feature>
<keyword evidence="4" id="KW-0540">Nuclease</keyword>
<evidence type="ECO:0000256" key="6">
    <source>
        <dbReference type="ARBA" id="ARBA00022801"/>
    </source>
</evidence>
<comment type="similarity">
    <text evidence="3">Belongs to the HARBI1 family.</text>
</comment>
<keyword evidence="12" id="KW-1185">Reference proteome</keyword>
<keyword evidence="5" id="KW-0479">Metal-binding</keyword>
<keyword evidence="9" id="KW-0732">Signal</keyword>
<evidence type="ECO:0000256" key="1">
    <source>
        <dbReference type="ARBA" id="ARBA00001968"/>
    </source>
</evidence>
<dbReference type="GO" id="GO:0005634">
    <property type="term" value="C:nucleus"/>
    <property type="evidence" value="ECO:0007669"/>
    <property type="project" value="UniProtKB-SubCell"/>
</dbReference>
<evidence type="ECO:0000256" key="9">
    <source>
        <dbReference type="SAM" id="SignalP"/>
    </source>
</evidence>
<name>A0A6A6MEA6_HEVBR</name>
<dbReference type="PANTHER" id="PTHR22930:SF242">
    <property type="entry name" value="LOW PROTEIN: NUCLEASE-LIKE PROTEIN"/>
    <property type="match status" value="1"/>
</dbReference>
<evidence type="ECO:0000256" key="2">
    <source>
        <dbReference type="ARBA" id="ARBA00004123"/>
    </source>
</evidence>
<feature type="domain" description="DDE Tnp4" evidence="10">
    <location>
        <begin position="303"/>
        <end position="364"/>
    </location>
</feature>
<evidence type="ECO:0000313" key="11">
    <source>
        <dbReference type="EMBL" id="KAF2310556.1"/>
    </source>
</evidence>
<feature type="chain" id="PRO_5025682436" description="DDE Tnp4 domain-containing protein" evidence="9">
    <location>
        <begin position="20"/>
        <end position="442"/>
    </location>
</feature>
<comment type="cofactor">
    <cofactor evidence="1">
        <name>a divalent metal cation</name>
        <dbReference type="ChEBI" id="CHEBI:60240"/>
    </cofactor>
</comment>
<dbReference type="GO" id="GO:0004518">
    <property type="term" value="F:nuclease activity"/>
    <property type="evidence" value="ECO:0007669"/>
    <property type="project" value="UniProtKB-KW"/>
</dbReference>
<evidence type="ECO:0000313" key="12">
    <source>
        <dbReference type="Proteomes" id="UP000467840"/>
    </source>
</evidence>
<dbReference type="Pfam" id="PF13359">
    <property type="entry name" value="DDE_Tnp_4"/>
    <property type="match status" value="2"/>
</dbReference>
<dbReference type="InterPro" id="IPR045249">
    <property type="entry name" value="HARBI1-like"/>
</dbReference>
<evidence type="ECO:0000256" key="4">
    <source>
        <dbReference type="ARBA" id="ARBA00022722"/>
    </source>
</evidence>
<proteinExistence type="inferred from homology"/>
<comment type="caution">
    <text evidence="11">The sequence shown here is derived from an EMBL/GenBank/DDBJ whole genome shotgun (WGS) entry which is preliminary data.</text>
</comment>
<keyword evidence="6" id="KW-0378">Hydrolase</keyword>
<feature type="region of interest" description="Disordered" evidence="8">
    <location>
        <begin position="292"/>
        <end position="311"/>
    </location>
</feature>
<evidence type="ECO:0000259" key="10">
    <source>
        <dbReference type="Pfam" id="PF13359"/>
    </source>
</evidence>